<evidence type="ECO:0000256" key="5">
    <source>
        <dbReference type="ARBA" id="ARBA00023054"/>
    </source>
</evidence>
<keyword evidence="6" id="KW-0206">Cytoskeleton</keyword>
<protein>
    <recommendedName>
        <fullName evidence="8">Kinesin motor domain-containing protein</fullName>
    </recommendedName>
</protein>
<comment type="similarity">
    <text evidence="7">Belongs to the TRAFAC class myosin-kinesin ATPase superfamily. Kinesin family.</text>
</comment>
<accession>A0ABD0NKZ0</accession>
<evidence type="ECO:0000256" key="7">
    <source>
        <dbReference type="PROSITE-ProRule" id="PRU00283"/>
    </source>
</evidence>
<dbReference type="InterPro" id="IPR001752">
    <property type="entry name" value="Kinesin_motor_dom"/>
</dbReference>
<dbReference type="GO" id="GO:0005856">
    <property type="term" value="C:cytoskeleton"/>
    <property type="evidence" value="ECO:0007669"/>
    <property type="project" value="UniProtKB-SubCell"/>
</dbReference>
<dbReference type="PANTHER" id="PTHR47969">
    <property type="entry name" value="CHROMOSOME-ASSOCIATED KINESIN KIF4A-RELATED"/>
    <property type="match status" value="1"/>
</dbReference>
<dbReference type="Gene3D" id="3.40.850.10">
    <property type="entry name" value="Kinesin motor domain"/>
    <property type="match status" value="1"/>
</dbReference>
<evidence type="ECO:0000256" key="3">
    <source>
        <dbReference type="ARBA" id="ARBA00022741"/>
    </source>
</evidence>
<dbReference type="AlphaFoldDB" id="A0ABD0NKZ0"/>
<feature type="domain" description="Kinesin motor" evidence="8">
    <location>
        <begin position="1"/>
        <end position="33"/>
    </location>
</feature>
<dbReference type="SUPFAM" id="SSF52540">
    <property type="entry name" value="P-loop containing nucleoside triphosphate hydrolases"/>
    <property type="match status" value="1"/>
</dbReference>
<evidence type="ECO:0000256" key="6">
    <source>
        <dbReference type="ARBA" id="ARBA00023212"/>
    </source>
</evidence>
<name>A0ABD0NKZ0_CIRMR</name>
<dbReference type="PANTHER" id="PTHR47969:SF15">
    <property type="entry name" value="CHROMOSOME-ASSOCIATED KINESIN KIF4A-RELATED"/>
    <property type="match status" value="1"/>
</dbReference>
<evidence type="ECO:0000313" key="10">
    <source>
        <dbReference type="Proteomes" id="UP001529510"/>
    </source>
</evidence>
<evidence type="ECO:0000256" key="2">
    <source>
        <dbReference type="ARBA" id="ARBA00022490"/>
    </source>
</evidence>
<feature type="non-terminal residue" evidence="9">
    <location>
        <position position="1"/>
    </location>
</feature>
<sequence>NSHTLMIACVSPADSNIEETINTMRYADRARKIKNKPVLNVDPRAVEMKRLKQQ</sequence>
<feature type="non-terminal residue" evidence="9">
    <location>
        <position position="54"/>
    </location>
</feature>
<comment type="caution">
    <text evidence="7">Lacks conserved residue(s) required for the propagation of feature annotation.</text>
</comment>
<evidence type="ECO:0000256" key="4">
    <source>
        <dbReference type="ARBA" id="ARBA00022840"/>
    </source>
</evidence>
<keyword evidence="3" id="KW-0547">Nucleotide-binding</keyword>
<gene>
    <name evidence="9" type="ORF">M9458_041217</name>
</gene>
<dbReference type="InterPro" id="IPR036961">
    <property type="entry name" value="Kinesin_motor_dom_sf"/>
</dbReference>
<comment type="caution">
    <text evidence="9">The sequence shown here is derived from an EMBL/GenBank/DDBJ whole genome shotgun (WGS) entry which is preliminary data.</text>
</comment>
<evidence type="ECO:0000313" key="9">
    <source>
        <dbReference type="EMBL" id="KAL0161821.1"/>
    </source>
</evidence>
<dbReference type="InterPro" id="IPR027417">
    <property type="entry name" value="P-loop_NTPase"/>
</dbReference>
<keyword evidence="2" id="KW-0963">Cytoplasm</keyword>
<keyword evidence="5" id="KW-0175">Coiled coil</keyword>
<keyword evidence="4" id="KW-0067">ATP-binding</keyword>
<evidence type="ECO:0000256" key="1">
    <source>
        <dbReference type="ARBA" id="ARBA00004245"/>
    </source>
</evidence>
<dbReference type="EMBL" id="JAMKFB020000021">
    <property type="protein sequence ID" value="KAL0161821.1"/>
    <property type="molecule type" value="Genomic_DNA"/>
</dbReference>
<proteinExistence type="inferred from homology"/>
<dbReference type="GO" id="GO:0005524">
    <property type="term" value="F:ATP binding"/>
    <property type="evidence" value="ECO:0007669"/>
    <property type="project" value="UniProtKB-KW"/>
</dbReference>
<reference evidence="9 10" key="1">
    <citation type="submission" date="2024-05" db="EMBL/GenBank/DDBJ databases">
        <title>Genome sequencing and assembly of Indian major carp, Cirrhinus mrigala (Hamilton, 1822).</title>
        <authorList>
            <person name="Mohindra V."/>
            <person name="Chowdhury L.M."/>
            <person name="Lal K."/>
            <person name="Jena J.K."/>
        </authorList>
    </citation>
    <scope>NUCLEOTIDE SEQUENCE [LARGE SCALE GENOMIC DNA]</scope>
    <source>
        <strain evidence="9">CM1030</strain>
        <tissue evidence="9">Blood</tissue>
    </source>
</reference>
<dbReference type="PROSITE" id="PS50067">
    <property type="entry name" value="KINESIN_MOTOR_2"/>
    <property type="match status" value="1"/>
</dbReference>
<evidence type="ECO:0000259" key="8">
    <source>
        <dbReference type="PROSITE" id="PS50067"/>
    </source>
</evidence>
<dbReference type="Proteomes" id="UP001529510">
    <property type="component" value="Unassembled WGS sequence"/>
</dbReference>
<dbReference type="Pfam" id="PF00225">
    <property type="entry name" value="Kinesin"/>
    <property type="match status" value="1"/>
</dbReference>
<comment type="subcellular location">
    <subcellularLocation>
        <location evidence="1">Cytoplasm</location>
        <location evidence="1">Cytoskeleton</location>
    </subcellularLocation>
</comment>
<dbReference type="GO" id="GO:0048731">
    <property type="term" value="P:system development"/>
    <property type="evidence" value="ECO:0007669"/>
    <property type="project" value="UniProtKB-ARBA"/>
</dbReference>
<organism evidence="9 10">
    <name type="scientific">Cirrhinus mrigala</name>
    <name type="common">Mrigala</name>
    <dbReference type="NCBI Taxonomy" id="683832"/>
    <lineage>
        <taxon>Eukaryota</taxon>
        <taxon>Metazoa</taxon>
        <taxon>Chordata</taxon>
        <taxon>Craniata</taxon>
        <taxon>Vertebrata</taxon>
        <taxon>Euteleostomi</taxon>
        <taxon>Actinopterygii</taxon>
        <taxon>Neopterygii</taxon>
        <taxon>Teleostei</taxon>
        <taxon>Ostariophysi</taxon>
        <taxon>Cypriniformes</taxon>
        <taxon>Cyprinidae</taxon>
        <taxon>Labeoninae</taxon>
        <taxon>Labeonini</taxon>
        <taxon>Cirrhinus</taxon>
    </lineage>
</organism>
<dbReference type="InterPro" id="IPR027640">
    <property type="entry name" value="Kinesin-like_fam"/>
</dbReference>
<keyword evidence="10" id="KW-1185">Reference proteome</keyword>